<sequence>MRKHWSKFFAVSAVCLGLMGALSSPASAGMGTGIGISIPTGGGSKASASSKTYAAFRAKNIAEELTVEDRHGRLLMEFKVTNVGDTPYTVSHRNGQVYDFAILDKNGKTLYRWSDGMAFTQALTTTTIDAHKSEVYQAELDRKAYRKLKDDAVLVTAWLADTPYVLSTNLPARTAGSSSSAVIHGGIILGNGRWAYDD</sequence>
<protein>
    <recommendedName>
        <fullName evidence="2">Intracellular proteinase inhibitor BsuPI domain-containing protein</fullName>
    </recommendedName>
</protein>
<reference evidence="3 4" key="1">
    <citation type="submission" date="2019-08" db="EMBL/GenBank/DDBJ databases">
        <title>Selenomonas sp. mPRGC5 and Selenomonas sp. mPRGC8 isolated from ruminal fluid of dairy goat (Capra hircus).</title>
        <authorList>
            <person name="Poothong S."/>
            <person name="Nuengjamnong C."/>
            <person name="Tanasupawat S."/>
        </authorList>
    </citation>
    <scope>NUCLEOTIDE SEQUENCE [LARGE SCALE GENOMIC DNA]</scope>
    <source>
        <strain evidence="4">mPRGC5</strain>
    </source>
</reference>
<feature type="signal peptide" evidence="1">
    <location>
        <begin position="1"/>
        <end position="28"/>
    </location>
</feature>
<dbReference type="InterPro" id="IPR038144">
    <property type="entry name" value="IPI"/>
</dbReference>
<proteinExistence type="predicted"/>
<evidence type="ECO:0000259" key="2">
    <source>
        <dbReference type="Pfam" id="PF12690"/>
    </source>
</evidence>
<name>A0A5D6W583_9FIRM</name>
<evidence type="ECO:0000313" key="3">
    <source>
        <dbReference type="EMBL" id="TYZ22970.1"/>
    </source>
</evidence>
<keyword evidence="4" id="KW-1185">Reference proteome</keyword>
<dbReference type="RefSeq" id="WP_149171364.1">
    <property type="nucleotide sequence ID" value="NZ_VTOY01000004.1"/>
</dbReference>
<dbReference type="Proteomes" id="UP000323646">
    <property type="component" value="Unassembled WGS sequence"/>
</dbReference>
<keyword evidence="1" id="KW-0732">Signal</keyword>
<dbReference type="Gene3D" id="2.60.40.2360">
    <property type="entry name" value="Intracellular proteinase inhibitor BsuPI"/>
    <property type="match status" value="1"/>
</dbReference>
<feature type="chain" id="PRO_5039083549" description="Intracellular proteinase inhibitor BsuPI domain-containing protein" evidence="1">
    <location>
        <begin position="29"/>
        <end position="198"/>
    </location>
</feature>
<accession>A0A5D6W583</accession>
<evidence type="ECO:0000256" key="1">
    <source>
        <dbReference type="SAM" id="SignalP"/>
    </source>
</evidence>
<comment type="caution">
    <text evidence="3">The sequence shown here is derived from an EMBL/GenBank/DDBJ whole genome shotgun (WGS) entry which is preliminary data.</text>
</comment>
<dbReference type="OrthoDB" id="1357684at2"/>
<dbReference type="Pfam" id="PF12690">
    <property type="entry name" value="BsuPI"/>
    <property type="match status" value="1"/>
</dbReference>
<dbReference type="InterPro" id="IPR020481">
    <property type="entry name" value="Intracell_prot_inh_BsuPI"/>
</dbReference>
<organism evidence="3 4">
    <name type="scientific">Selenomonas ruminis</name>
    <dbReference type="NCBI Taxonomy" id="2593411"/>
    <lineage>
        <taxon>Bacteria</taxon>
        <taxon>Bacillati</taxon>
        <taxon>Bacillota</taxon>
        <taxon>Negativicutes</taxon>
        <taxon>Selenomonadales</taxon>
        <taxon>Selenomonadaceae</taxon>
        <taxon>Selenomonas</taxon>
    </lineage>
</organism>
<evidence type="ECO:0000313" key="4">
    <source>
        <dbReference type="Proteomes" id="UP000323646"/>
    </source>
</evidence>
<gene>
    <name evidence="3" type="ORF">FZ040_07055</name>
</gene>
<feature type="domain" description="Intracellular proteinase inhibitor BsuPI" evidence="2">
    <location>
        <begin position="65"/>
        <end position="143"/>
    </location>
</feature>
<dbReference type="AlphaFoldDB" id="A0A5D6W583"/>
<dbReference type="EMBL" id="VTOY01000004">
    <property type="protein sequence ID" value="TYZ22970.1"/>
    <property type="molecule type" value="Genomic_DNA"/>
</dbReference>